<evidence type="ECO:0000256" key="2">
    <source>
        <dbReference type="ARBA" id="ARBA00022448"/>
    </source>
</evidence>
<dbReference type="InterPro" id="IPR005644">
    <property type="entry name" value="NolW-like"/>
</dbReference>
<feature type="non-terminal residue" evidence="7">
    <location>
        <position position="1"/>
    </location>
</feature>
<dbReference type="InterPro" id="IPR004846">
    <property type="entry name" value="T2SS/T3SS_dom"/>
</dbReference>
<dbReference type="AlphaFoldDB" id="A0A382ETP5"/>
<keyword evidence="3" id="KW-0732">Signal</keyword>
<dbReference type="Gene3D" id="3.30.1370.130">
    <property type="match status" value="1"/>
</dbReference>
<keyword evidence="4" id="KW-0472">Membrane</keyword>
<comment type="subcellular location">
    <subcellularLocation>
        <location evidence="1">Membrane</location>
    </subcellularLocation>
</comment>
<name>A0A382ETP5_9ZZZZ</name>
<keyword evidence="5" id="KW-0998">Cell outer membrane</keyword>
<sequence>DVLNVGEGVVDDIRTLYSQDGRTLRLEIFLNQGARYHIKKIRGDELAIQLYEVATQPVQVEETQAQVSLKEVEAPSPEKVVEQKPIVPVDPCESLLGGKKDRIDLDFQNASLPNTLRVFSEMSGLNIVIAEEVKGSINLRLQNVPWNQAFQIILANNRLRIQCIGDNIINVTRLSDIPGQSVARNVVNENQILQKNTSASNENMVTEVKRINYGLIEDVAKNLDSLRSENGSITADARTNTLILTDLRSNIEKMLEFITILDIKSPQVLIEARIVTVSTSYSKELGIEWGLTGAIAKKRNSIRENFNSQAGEIRITNSGGSEGKGNFLVNLGTSSTATSGIGMLAGNVLFGLDLDVRLSAMEAAGRGRILSAPKVITMDHSEAQISSGRRIPYETTSQEGTATQFIDAELSLTVTPHVTTDDNVFLQIHATKNAADFANKDGNGNPTITTNEAKSEVVVANGSTTVLGGIFENTRTEAEKKVPFLSDIPILGRLFQNIDDEDTISELLIFITPTIVKDNKDIINDG</sequence>
<evidence type="ECO:0000256" key="5">
    <source>
        <dbReference type="ARBA" id="ARBA00023237"/>
    </source>
</evidence>
<evidence type="ECO:0000259" key="6">
    <source>
        <dbReference type="SMART" id="SM00965"/>
    </source>
</evidence>
<evidence type="ECO:0000313" key="7">
    <source>
        <dbReference type="EMBL" id="SVB53321.1"/>
    </source>
</evidence>
<dbReference type="Gene3D" id="3.30.1370.120">
    <property type="match status" value="1"/>
</dbReference>
<dbReference type="InterPro" id="IPR001775">
    <property type="entry name" value="GspD/PilQ"/>
</dbReference>
<dbReference type="InterPro" id="IPR011662">
    <property type="entry name" value="Secretin/TonB_short_N"/>
</dbReference>
<dbReference type="InterPro" id="IPR038591">
    <property type="entry name" value="NolW-like_sf"/>
</dbReference>
<dbReference type="SMART" id="SM00965">
    <property type="entry name" value="STN"/>
    <property type="match status" value="1"/>
</dbReference>
<dbReference type="InterPro" id="IPR013355">
    <property type="entry name" value="Pilus_4_PilQ"/>
</dbReference>
<evidence type="ECO:0000256" key="4">
    <source>
        <dbReference type="ARBA" id="ARBA00023136"/>
    </source>
</evidence>
<dbReference type="Pfam" id="PF00263">
    <property type="entry name" value="Secretin"/>
    <property type="match status" value="1"/>
</dbReference>
<dbReference type="GO" id="GO:0009306">
    <property type="term" value="P:protein secretion"/>
    <property type="evidence" value="ECO:0007669"/>
    <property type="project" value="InterPro"/>
</dbReference>
<proteinExistence type="predicted"/>
<protein>
    <recommendedName>
        <fullName evidence="6">Secretin/TonB short N-terminal domain-containing protein</fullName>
    </recommendedName>
</protein>
<evidence type="ECO:0000256" key="3">
    <source>
        <dbReference type="ARBA" id="ARBA00022729"/>
    </source>
</evidence>
<dbReference type="InterPro" id="IPR051808">
    <property type="entry name" value="Type_IV_pilus_biogenesis"/>
</dbReference>
<feature type="domain" description="Secretin/TonB short N-terminal" evidence="6">
    <location>
        <begin position="125"/>
        <end position="174"/>
    </location>
</feature>
<dbReference type="NCBIfam" id="TIGR02515">
    <property type="entry name" value="IV_pilus_PilQ"/>
    <property type="match status" value="1"/>
</dbReference>
<dbReference type="Pfam" id="PF03958">
    <property type="entry name" value="Secretin_N"/>
    <property type="match status" value="1"/>
</dbReference>
<dbReference type="GO" id="GO:0019867">
    <property type="term" value="C:outer membrane"/>
    <property type="evidence" value="ECO:0007669"/>
    <property type="project" value="InterPro"/>
</dbReference>
<keyword evidence="2" id="KW-0813">Transport</keyword>
<gene>
    <name evidence="7" type="ORF">METZ01_LOCUS206175</name>
</gene>
<dbReference type="PANTHER" id="PTHR30604">
    <property type="entry name" value="PROTEIN TRANSPORT PROTEIN HOFQ"/>
    <property type="match status" value="1"/>
</dbReference>
<dbReference type="EMBL" id="UINC01045948">
    <property type="protein sequence ID" value="SVB53321.1"/>
    <property type="molecule type" value="Genomic_DNA"/>
</dbReference>
<accession>A0A382ETP5</accession>
<dbReference type="PRINTS" id="PR00811">
    <property type="entry name" value="BCTERIALGSPD"/>
</dbReference>
<dbReference type="PANTHER" id="PTHR30604:SF1">
    <property type="entry name" value="DNA UTILIZATION PROTEIN HOFQ"/>
    <property type="match status" value="1"/>
</dbReference>
<evidence type="ECO:0000256" key="1">
    <source>
        <dbReference type="ARBA" id="ARBA00004370"/>
    </source>
</evidence>
<organism evidence="7">
    <name type="scientific">marine metagenome</name>
    <dbReference type="NCBI Taxonomy" id="408172"/>
    <lineage>
        <taxon>unclassified sequences</taxon>
        <taxon>metagenomes</taxon>
        <taxon>ecological metagenomes</taxon>
    </lineage>
</organism>
<reference evidence="7" key="1">
    <citation type="submission" date="2018-05" db="EMBL/GenBank/DDBJ databases">
        <authorList>
            <person name="Lanie J.A."/>
            <person name="Ng W.-L."/>
            <person name="Kazmierczak K.M."/>
            <person name="Andrzejewski T.M."/>
            <person name="Davidsen T.M."/>
            <person name="Wayne K.J."/>
            <person name="Tettelin H."/>
            <person name="Glass J.I."/>
            <person name="Rusch D."/>
            <person name="Podicherti R."/>
            <person name="Tsui H.-C.T."/>
            <person name="Winkler M.E."/>
        </authorList>
    </citation>
    <scope>NUCLEOTIDE SEQUENCE</scope>
</reference>